<comment type="caution">
    <text evidence="1">The sequence shown here is derived from an EMBL/GenBank/DDBJ whole genome shotgun (WGS) entry which is preliminary data.</text>
</comment>
<keyword evidence="2" id="KW-1185">Reference proteome</keyword>
<accession>A0AAD4IGC2</accession>
<evidence type="ECO:0000313" key="2">
    <source>
        <dbReference type="Proteomes" id="UP001199106"/>
    </source>
</evidence>
<protein>
    <submittedName>
        <fullName evidence="1">Uncharacterized protein</fullName>
    </submittedName>
</protein>
<sequence length="266" mass="31228">MSTTAMKFDPTRLWNKLENTPQPRWKTQQYIKDYRTSECLEFCSKMQRLLPRELRDMIYENLLPNPHGWHVMIDKNIATKINRRLRNPSFVGQQTHVELAQTWYLNSVFTTGNSSDMNYLLQCMYWGLPQMDFSQYIRHVHIEVKPIHAVRQDDWSNSSLYYRCKEGVCLPSNFAKLSSLRELATVAIRIRYEDWRYDGVANTSGRVSMDSWVTDVFPLLKQLADVGVKLAVIIDHREAVEVGPEHLDAKGWSNLVRGVRRCNYYS</sequence>
<gene>
    <name evidence="1" type="ORF">G6011_04062</name>
</gene>
<reference evidence="1" key="1">
    <citation type="submission" date="2021-07" db="EMBL/GenBank/DDBJ databases">
        <title>Genome Resource of American Ginseng Black Spot Pathogen Alternaria panax.</title>
        <authorList>
            <person name="Qiu C."/>
            <person name="Wang W."/>
            <person name="Liu Z."/>
        </authorList>
    </citation>
    <scope>NUCLEOTIDE SEQUENCE</scope>
    <source>
        <strain evidence="1">BNCC115425</strain>
    </source>
</reference>
<evidence type="ECO:0000313" key="1">
    <source>
        <dbReference type="EMBL" id="KAG9194027.1"/>
    </source>
</evidence>
<dbReference type="EMBL" id="JAANER010000002">
    <property type="protein sequence ID" value="KAG9194027.1"/>
    <property type="molecule type" value="Genomic_DNA"/>
</dbReference>
<proteinExistence type="predicted"/>
<name>A0AAD4IGC2_9PLEO</name>
<organism evidence="1 2">
    <name type="scientific">Alternaria panax</name>
    <dbReference type="NCBI Taxonomy" id="48097"/>
    <lineage>
        <taxon>Eukaryota</taxon>
        <taxon>Fungi</taxon>
        <taxon>Dikarya</taxon>
        <taxon>Ascomycota</taxon>
        <taxon>Pezizomycotina</taxon>
        <taxon>Dothideomycetes</taxon>
        <taxon>Pleosporomycetidae</taxon>
        <taxon>Pleosporales</taxon>
        <taxon>Pleosporineae</taxon>
        <taxon>Pleosporaceae</taxon>
        <taxon>Alternaria</taxon>
        <taxon>Alternaria sect. Panax</taxon>
    </lineage>
</organism>
<dbReference type="AlphaFoldDB" id="A0AAD4IGC2"/>
<dbReference type="Proteomes" id="UP001199106">
    <property type="component" value="Unassembled WGS sequence"/>
</dbReference>